<reference evidence="2 3" key="1">
    <citation type="submission" date="2020-10" db="EMBL/GenBank/DDBJ databases">
        <title>Genome analysis of Massilia species.</title>
        <authorList>
            <person name="Jung D.-H."/>
        </authorList>
    </citation>
    <scope>NUCLEOTIDE SEQUENCE [LARGE SCALE GENOMIC DNA]</scope>
    <source>
        <strain evidence="3">sipir</strain>
    </source>
</reference>
<dbReference type="InterPro" id="IPR011049">
    <property type="entry name" value="Serralysin-like_metalloprot_C"/>
</dbReference>
<dbReference type="RefSeq" id="WP_243490351.1">
    <property type="nucleotide sequence ID" value="NZ_CP063361.1"/>
</dbReference>
<dbReference type="EMBL" id="CP063361">
    <property type="protein sequence ID" value="UOD29164.1"/>
    <property type="molecule type" value="Genomic_DNA"/>
</dbReference>
<keyword evidence="3" id="KW-1185">Reference proteome</keyword>
<dbReference type="Proteomes" id="UP000831532">
    <property type="component" value="Chromosome"/>
</dbReference>
<proteinExistence type="predicted"/>
<accession>A0ABY4A333</accession>
<evidence type="ECO:0000313" key="3">
    <source>
        <dbReference type="Proteomes" id="UP000831532"/>
    </source>
</evidence>
<dbReference type="InterPro" id="IPR025282">
    <property type="entry name" value="DUF4214"/>
</dbReference>
<gene>
    <name evidence="2" type="ORF">INH39_27705</name>
</gene>
<organism evidence="2 3">
    <name type="scientific">Massilia violaceinigra</name>
    <dbReference type="NCBI Taxonomy" id="2045208"/>
    <lineage>
        <taxon>Bacteria</taxon>
        <taxon>Pseudomonadati</taxon>
        <taxon>Pseudomonadota</taxon>
        <taxon>Betaproteobacteria</taxon>
        <taxon>Burkholderiales</taxon>
        <taxon>Oxalobacteraceae</taxon>
        <taxon>Telluria group</taxon>
        <taxon>Massilia</taxon>
    </lineage>
</organism>
<evidence type="ECO:0000259" key="1">
    <source>
        <dbReference type="Pfam" id="PF13946"/>
    </source>
</evidence>
<evidence type="ECO:0000313" key="2">
    <source>
        <dbReference type="EMBL" id="UOD29164.1"/>
    </source>
</evidence>
<dbReference type="PRINTS" id="PR00313">
    <property type="entry name" value="CABNDNGRPT"/>
</dbReference>
<protein>
    <submittedName>
        <fullName evidence="2">DUF4214 domain-containing protein</fullName>
    </submittedName>
</protein>
<sequence length="924" mass="93993">MAAASAYTRVAQELYVSYFGRPADPTGFMAMTAALSAAAAPFDTAGLDAAYASNAAVRSLIDSFNSSAESRVLYGTPATGFDTVRFVSQIYNNLFGRTPDAGGLAFWTRAIDSGALTQAAAAHSILTGAMTASNADAELITKKITLANMFTAAMDTPVEFDAYRGDMAAQFGRDLLARVTASSDPSAFQATVDATLAQLSTATKLTVGTDIAAGQLLLADLDGNSNTLQTSDSLSGGDHVDTLRAVLLPTSNNQVPAPASVSIEHVRVHAADPTDGSALVALDGGRMNGVRRWENDHSRGDLTIRNVNIQNKLLPEEVTIAMVGSAAGDADFSVYFNADALRAGIPTAGSATLRLQVMDTSASAAGAAPLAENPYDGFRFLLNKVPVQVRSAAIDQAQTYEALLSAIRAEIAATPALEKLVASLGEPFQVYDTSTGKAVNGREIVISNSGPGSLGIAPGAGWLQPGAGEEGTRVSGPSSGAVPLITATIELDNVGRGGIGGDLIVGGTPYLSTRVSAGFEAFNISVERTSLLQTIDSSDSLLQSVTLANGAIKGDLAVRGAPGGSLLSDAYGFHDVRQIDASAMSGKVDLTAVITPYSATKYLAKPGTQTGSAGEPIDFHYAGGGNNDTLTLDIWHGATSSRGIRLAGQADFRFDISGGDGDDILQVRVLAAPSGDTAWLIDQDRNHNLKLSGGDGNDTIRKPGAGDAVIDGGAGDDKIDLIEAAAGLLQVASDNLIDGGIGNDTIALGLVEAATAAQSSNDTLILGRAFGNDKIFNFDVSGPGIDHLDLSALGGLVLTNALNIDKSITIAAASAANDTPARIAGLFGADNAAVQTHVYGVLDAAGRTLAIYAIADAAGAGNAVATAEGTIDFSAADVGRGLTAANFVNAASAAYNQAEGASSAVAPTLVGVAPEADVSGMMQA</sequence>
<dbReference type="Pfam" id="PF13946">
    <property type="entry name" value="DUF4214"/>
    <property type="match status" value="1"/>
</dbReference>
<feature type="domain" description="DUF4214" evidence="1">
    <location>
        <begin position="62"/>
        <end position="123"/>
    </location>
</feature>
<name>A0ABY4A333_9BURK</name>
<dbReference type="Gene3D" id="2.150.10.10">
    <property type="entry name" value="Serralysin-like metalloprotease, C-terminal"/>
    <property type="match status" value="1"/>
</dbReference>
<dbReference type="SUPFAM" id="SSF51120">
    <property type="entry name" value="beta-Roll"/>
    <property type="match status" value="1"/>
</dbReference>